<evidence type="ECO:0000256" key="3">
    <source>
        <dbReference type="ARBA" id="ARBA00022989"/>
    </source>
</evidence>
<accession>A0AAD7F3D1</accession>
<keyword evidence="3 5" id="KW-1133">Transmembrane helix</keyword>
<dbReference type="EMBL" id="JARIHO010000003">
    <property type="protein sequence ID" value="KAJ7364402.1"/>
    <property type="molecule type" value="Genomic_DNA"/>
</dbReference>
<protein>
    <submittedName>
        <fullName evidence="6">Uncharacterized protein</fullName>
    </submittedName>
</protein>
<evidence type="ECO:0000313" key="7">
    <source>
        <dbReference type="Proteomes" id="UP001218218"/>
    </source>
</evidence>
<organism evidence="6 7">
    <name type="scientific">Mycena albidolilacea</name>
    <dbReference type="NCBI Taxonomy" id="1033008"/>
    <lineage>
        <taxon>Eukaryota</taxon>
        <taxon>Fungi</taxon>
        <taxon>Dikarya</taxon>
        <taxon>Basidiomycota</taxon>
        <taxon>Agaricomycotina</taxon>
        <taxon>Agaricomycetes</taxon>
        <taxon>Agaricomycetidae</taxon>
        <taxon>Agaricales</taxon>
        <taxon>Marasmiineae</taxon>
        <taxon>Mycenaceae</taxon>
        <taxon>Mycena</taxon>
    </lineage>
</organism>
<evidence type="ECO:0000256" key="4">
    <source>
        <dbReference type="ARBA" id="ARBA00023136"/>
    </source>
</evidence>
<dbReference type="GO" id="GO:0016020">
    <property type="term" value="C:membrane"/>
    <property type="evidence" value="ECO:0007669"/>
    <property type="project" value="UniProtKB-SubCell"/>
</dbReference>
<evidence type="ECO:0000256" key="2">
    <source>
        <dbReference type="ARBA" id="ARBA00022692"/>
    </source>
</evidence>
<evidence type="ECO:0000256" key="5">
    <source>
        <dbReference type="SAM" id="Phobius"/>
    </source>
</evidence>
<dbReference type="Pfam" id="PF00335">
    <property type="entry name" value="Tetraspanin"/>
    <property type="match status" value="1"/>
</dbReference>
<evidence type="ECO:0000256" key="1">
    <source>
        <dbReference type="ARBA" id="ARBA00004141"/>
    </source>
</evidence>
<feature type="transmembrane region" description="Helical" evidence="5">
    <location>
        <begin position="12"/>
        <end position="38"/>
    </location>
</feature>
<feature type="transmembrane region" description="Helical" evidence="5">
    <location>
        <begin position="58"/>
        <end position="82"/>
    </location>
</feature>
<sequence length="213" mass="23634">MGAKYLCCLPLRLGVLVISFLQFITGLAVAGILVAATIVEANDKNHEVSPEIPTRTRIIMIILAVLHGLVALISLAGFIGAIRKKESYIGVFLTLIQVFFAIQVVGIIAYFGLYFVDRNDFKQKCIGNSTNQKVIDTCNSSRLRDLWVLIVSAVLPLLFSGYGVYIVAAYDKKLREQDRVVFNPDYTQVDEESHPLTHQPPVYPFTDNAGQKV</sequence>
<feature type="transmembrane region" description="Helical" evidence="5">
    <location>
        <begin position="89"/>
        <end position="113"/>
    </location>
</feature>
<dbReference type="AlphaFoldDB" id="A0AAD7F3D1"/>
<evidence type="ECO:0000313" key="6">
    <source>
        <dbReference type="EMBL" id="KAJ7364402.1"/>
    </source>
</evidence>
<feature type="transmembrane region" description="Helical" evidence="5">
    <location>
        <begin position="146"/>
        <end position="170"/>
    </location>
</feature>
<keyword evidence="7" id="KW-1185">Reference proteome</keyword>
<proteinExistence type="predicted"/>
<comment type="caution">
    <text evidence="6">The sequence shown here is derived from an EMBL/GenBank/DDBJ whole genome shotgun (WGS) entry which is preliminary data.</text>
</comment>
<comment type="subcellular location">
    <subcellularLocation>
        <location evidence="1">Membrane</location>
        <topology evidence="1">Multi-pass membrane protein</topology>
    </subcellularLocation>
</comment>
<reference evidence="6" key="1">
    <citation type="submission" date="2023-03" db="EMBL/GenBank/DDBJ databases">
        <title>Massive genome expansion in bonnet fungi (Mycena s.s.) driven by repeated elements and novel gene families across ecological guilds.</title>
        <authorList>
            <consortium name="Lawrence Berkeley National Laboratory"/>
            <person name="Harder C.B."/>
            <person name="Miyauchi S."/>
            <person name="Viragh M."/>
            <person name="Kuo A."/>
            <person name="Thoen E."/>
            <person name="Andreopoulos B."/>
            <person name="Lu D."/>
            <person name="Skrede I."/>
            <person name="Drula E."/>
            <person name="Henrissat B."/>
            <person name="Morin E."/>
            <person name="Kohler A."/>
            <person name="Barry K."/>
            <person name="LaButti K."/>
            <person name="Morin E."/>
            <person name="Salamov A."/>
            <person name="Lipzen A."/>
            <person name="Mereny Z."/>
            <person name="Hegedus B."/>
            <person name="Baldrian P."/>
            <person name="Stursova M."/>
            <person name="Weitz H."/>
            <person name="Taylor A."/>
            <person name="Grigoriev I.V."/>
            <person name="Nagy L.G."/>
            <person name="Martin F."/>
            <person name="Kauserud H."/>
        </authorList>
    </citation>
    <scope>NUCLEOTIDE SEQUENCE</scope>
    <source>
        <strain evidence="6">CBHHK002</strain>
    </source>
</reference>
<dbReference type="InterPro" id="IPR018499">
    <property type="entry name" value="Tetraspanin/Peripherin"/>
</dbReference>
<name>A0AAD7F3D1_9AGAR</name>
<keyword evidence="2 5" id="KW-0812">Transmembrane</keyword>
<gene>
    <name evidence="6" type="ORF">DFH08DRAFT_949994</name>
</gene>
<keyword evidence="4 5" id="KW-0472">Membrane</keyword>
<dbReference type="Proteomes" id="UP001218218">
    <property type="component" value="Unassembled WGS sequence"/>
</dbReference>